<reference evidence="1" key="1">
    <citation type="submission" date="2021-03" db="EMBL/GenBank/DDBJ databases">
        <authorList>
            <consortium name="DOE Joint Genome Institute"/>
            <person name="Ahrendt S."/>
            <person name="Looney B.P."/>
            <person name="Miyauchi S."/>
            <person name="Morin E."/>
            <person name="Drula E."/>
            <person name="Courty P.E."/>
            <person name="Chicoki N."/>
            <person name="Fauchery L."/>
            <person name="Kohler A."/>
            <person name="Kuo A."/>
            <person name="Labutti K."/>
            <person name="Pangilinan J."/>
            <person name="Lipzen A."/>
            <person name="Riley R."/>
            <person name="Andreopoulos W."/>
            <person name="He G."/>
            <person name="Johnson J."/>
            <person name="Barry K.W."/>
            <person name="Grigoriev I.V."/>
            <person name="Nagy L."/>
            <person name="Hibbett D."/>
            <person name="Henrissat B."/>
            <person name="Matheny P.B."/>
            <person name="Labbe J."/>
            <person name="Martin F."/>
        </authorList>
    </citation>
    <scope>NUCLEOTIDE SEQUENCE</scope>
    <source>
        <strain evidence="1">HHB10654</strain>
    </source>
</reference>
<sequence>MYSTSYYRDIPQTTFQLGDEPDSPHLRHRLTTLSLPRTVSAHSSWSEEPPLSADSVEDDDSDGNEDLRAVHQQQLITDEIWQRLGCQTADPVRKGSFDLRSASFILPSSVSSPAPTAPLSNSPPPLAHFVAQLRAGLPEATRGMPLDASAFDMEKDVLHDPWRAMKKEHRKGLTDGGELAARYTKEQVEELLERQKAEEANMNSPEKPLPALPQVEEEEQWIQVAVLDSRPPLSPQSPMQLISLKEARTRFAGAHCLDLLPPHQPGGQDNQPRTLGSAKTVRSMETPSAPLSAQPPTPASPHPPVMLSPLIDLKEARNRFGQAHPRDISPQRYRTQLPIGTPPSPPRKRSKSRGRAANSPQKVRPTTLAQVDGAPPRVGRPFLRRF</sequence>
<protein>
    <submittedName>
        <fullName evidence="1">Uncharacterized protein</fullName>
    </submittedName>
</protein>
<keyword evidence="2" id="KW-1185">Reference proteome</keyword>
<gene>
    <name evidence="1" type="ORF">BV25DRAFT_946713</name>
</gene>
<organism evidence="1 2">
    <name type="scientific">Artomyces pyxidatus</name>
    <dbReference type="NCBI Taxonomy" id="48021"/>
    <lineage>
        <taxon>Eukaryota</taxon>
        <taxon>Fungi</taxon>
        <taxon>Dikarya</taxon>
        <taxon>Basidiomycota</taxon>
        <taxon>Agaricomycotina</taxon>
        <taxon>Agaricomycetes</taxon>
        <taxon>Russulales</taxon>
        <taxon>Auriscalpiaceae</taxon>
        <taxon>Artomyces</taxon>
    </lineage>
</organism>
<reference evidence="1" key="2">
    <citation type="journal article" date="2022" name="New Phytol.">
        <title>Evolutionary transition to the ectomycorrhizal habit in the genomes of a hyperdiverse lineage of mushroom-forming fungi.</title>
        <authorList>
            <person name="Looney B."/>
            <person name="Miyauchi S."/>
            <person name="Morin E."/>
            <person name="Drula E."/>
            <person name="Courty P.E."/>
            <person name="Kohler A."/>
            <person name="Kuo A."/>
            <person name="LaButti K."/>
            <person name="Pangilinan J."/>
            <person name="Lipzen A."/>
            <person name="Riley R."/>
            <person name="Andreopoulos W."/>
            <person name="He G."/>
            <person name="Johnson J."/>
            <person name="Nolan M."/>
            <person name="Tritt A."/>
            <person name="Barry K.W."/>
            <person name="Grigoriev I.V."/>
            <person name="Nagy L.G."/>
            <person name="Hibbett D."/>
            <person name="Henrissat B."/>
            <person name="Matheny P.B."/>
            <person name="Labbe J."/>
            <person name="Martin F.M."/>
        </authorList>
    </citation>
    <scope>NUCLEOTIDE SEQUENCE</scope>
    <source>
        <strain evidence="1">HHB10654</strain>
    </source>
</reference>
<evidence type="ECO:0000313" key="1">
    <source>
        <dbReference type="EMBL" id="KAI0060591.1"/>
    </source>
</evidence>
<evidence type="ECO:0000313" key="2">
    <source>
        <dbReference type="Proteomes" id="UP000814140"/>
    </source>
</evidence>
<accession>A0ACB8SY20</accession>
<dbReference type="Proteomes" id="UP000814140">
    <property type="component" value="Unassembled WGS sequence"/>
</dbReference>
<proteinExistence type="predicted"/>
<dbReference type="EMBL" id="MU277218">
    <property type="protein sequence ID" value="KAI0060591.1"/>
    <property type="molecule type" value="Genomic_DNA"/>
</dbReference>
<comment type="caution">
    <text evidence="1">The sequence shown here is derived from an EMBL/GenBank/DDBJ whole genome shotgun (WGS) entry which is preliminary data.</text>
</comment>
<name>A0ACB8SY20_9AGAM</name>